<keyword evidence="2" id="KW-1185">Reference proteome</keyword>
<dbReference type="InterPro" id="IPR049254">
    <property type="entry name" value="Phage_tail_terminator"/>
</dbReference>
<comment type="caution">
    <text evidence="1">The sequence shown here is derived from an EMBL/GenBank/DDBJ whole genome shotgun (WGS) entry which is preliminary data.</text>
</comment>
<sequence>MLNEMITGIRQKLDKISKGLDVYTENTQQNYTFPSFFIYAVSSELSYALDNRRDYKCTFEIMYRPDEDCKSPNKEMNTIADMLYEGLEVVVIEGEKFRAEKMETNIDLDVQLHFYVDYTATLTEEVAKDNPMEDLVIYGGLNKEEA</sequence>
<protein>
    <recommendedName>
        <fullName evidence="3">Phage protein</fullName>
    </recommendedName>
</protein>
<name>A0ABS4E9N2_9FIRM</name>
<evidence type="ECO:0000313" key="2">
    <source>
        <dbReference type="Proteomes" id="UP000767291"/>
    </source>
</evidence>
<dbReference type="RefSeq" id="WP_209456133.1">
    <property type="nucleotide sequence ID" value="NZ_BAAACS010000012.1"/>
</dbReference>
<gene>
    <name evidence="1" type="ORF">J2Z43_001044</name>
</gene>
<proteinExistence type="predicted"/>
<reference evidence="1 2" key="1">
    <citation type="submission" date="2021-03" db="EMBL/GenBank/DDBJ databases">
        <title>Genomic Encyclopedia of Type Strains, Phase IV (KMG-IV): sequencing the most valuable type-strain genomes for metagenomic binning, comparative biology and taxonomic classification.</title>
        <authorList>
            <person name="Goeker M."/>
        </authorList>
    </citation>
    <scope>NUCLEOTIDE SEQUENCE [LARGE SCALE GENOMIC DNA]</scope>
    <source>
        <strain evidence="1 2">DSM 1289</strain>
    </source>
</reference>
<dbReference type="Pfam" id="PF20765">
    <property type="entry name" value="Phage_tail_terminator_8"/>
    <property type="match status" value="1"/>
</dbReference>
<organism evidence="1 2">
    <name type="scientific">Metaclostridioides mangenotii</name>
    <dbReference type="NCBI Taxonomy" id="1540"/>
    <lineage>
        <taxon>Bacteria</taxon>
        <taxon>Bacillati</taxon>
        <taxon>Bacillota</taxon>
        <taxon>Clostridia</taxon>
        <taxon>Peptostreptococcales</taxon>
        <taxon>Peptostreptococcaceae</taxon>
        <taxon>Metaclostridioides</taxon>
    </lineage>
</organism>
<evidence type="ECO:0000313" key="1">
    <source>
        <dbReference type="EMBL" id="MBP1854654.1"/>
    </source>
</evidence>
<evidence type="ECO:0008006" key="3">
    <source>
        <dbReference type="Google" id="ProtNLM"/>
    </source>
</evidence>
<dbReference type="Proteomes" id="UP000767291">
    <property type="component" value="Unassembled WGS sequence"/>
</dbReference>
<dbReference type="EMBL" id="JAGGJX010000001">
    <property type="protein sequence ID" value="MBP1854654.1"/>
    <property type="molecule type" value="Genomic_DNA"/>
</dbReference>
<accession>A0ABS4E9N2</accession>